<dbReference type="Pfam" id="PF00535">
    <property type="entry name" value="Glycos_transf_2"/>
    <property type="match status" value="2"/>
</dbReference>
<evidence type="ECO:0000259" key="1">
    <source>
        <dbReference type="Pfam" id="PF00535"/>
    </source>
</evidence>
<proteinExistence type="predicted"/>
<sequence length="571" mass="66658">MSKVTVVITSCNRPDLLKKTIDSFLQYNTYPIHQWIISEDSGIPNVNSEIMKEHPEFTWIIAENRRGQINSIDEAYSHVTTDYVFHLEEDWETYRDGAILESINILETIPNVSAVMCRKHDPRVYHMSDNPPYLTCWGGWGYYSFNPGLRRMSDYSDFFGKSFAKFTNAKTTSGLQSERKINDFYREKGYRMALTPNPDGYLQHIGDNRHVENKNIKIGLCMIVKNESHIIHESLNATLPLIDTYCIVDTGSTDNTIEVIKTFYEKHGIQGEVHEREWKNFGHNRSEALQLCDNKMDYILVIDADDLITWTGDGKQQLINTLQYEPNVINFKIQQDALSYTRMQMFKANDGWKYHGVLHEYPGNGKQNIVVDCPSGMFMTSRRLGDRNKCTDKMKRDIAVLLKGVEDEPNNERYMFYLAQSYRDDGQVDKAVEWYTKRYEAGKWYEEKYISAYNITKLTGSKEWAWKAHECNPKRIECLVSYMSFCRMTNQFSRELLSMALYASTIQKPTDQHLFLENDVYDWKVWDELSIIAFYCGCKNLSKVVSEKLISENKAPPNQMERIKNNYKFSC</sequence>
<protein>
    <recommendedName>
        <fullName evidence="1">Glycosyltransferase 2-like domain-containing protein</fullName>
    </recommendedName>
</protein>
<dbReference type="CDD" id="cd00761">
    <property type="entry name" value="Glyco_tranf_GTA_type"/>
    <property type="match status" value="1"/>
</dbReference>
<dbReference type="Gene3D" id="3.90.550.10">
    <property type="entry name" value="Spore Coat Polysaccharide Biosynthesis Protein SpsA, Chain A"/>
    <property type="match status" value="2"/>
</dbReference>
<reference evidence="2" key="1">
    <citation type="journal article" date="2020" name="Nature">
        <title>Giant virus diversity and host interactions through global metagenomics.</title>
        <authorList>
            <person name="Schulz F."/>
            <person name="Roux S."/>
            <person name="Paez-Espino D."/>
            <person name="Jungbluth S."/>
            <person name="Walsh D.A."/>
            <person name="Denef V.J."/>
            <person name="McMahon K.D."/>
            <person name="Konstantinidis K.T."/>
            <person name="Eloe-Fadrosh E.A."/>
            <person name="Kyrpides N.C."/>
            <person name="Woyke T."/>
        </authorList>
    </citation>
    <scope>NUCLEOTIDE SEQUENCE</scope>
    <source>
        <strain evidence="2">GVMAG-M-3300009151-50</strain>
    </source>
</reference>
<evidence type="ECO:0000313" key="2">
    <source>
        <dbReference type="EMBL" id="QHT30865.1"/>
    </source>
</evidence>
<dbReference type="PANTHER" id="PTHR43630">
    <property type="entry name" value="POLY-BETA-1,6-N-ACETYL-D-GLUCOSAMINE SYNTHASE"/>
    <property type="match status" value="1"/>
</dbReference>
<accession>A0A6C0EUA7</accession>
<dbReference type="AlphaFoldDB" id="A0A6C0EUA7"/>
<feature type="domain" description="Glycosyltransferase 2-like" evidence="1">
    <location>
        <begin position="221"/>
        <end position="382"/>
    </location>
</feature>
<dbReference type="SUPFAM" id="SSF81901">
    <property type="entry name" value="HCP-like"/>
    <property type="match status" value="1"/>
</dbReference>
<feature type="domain" description="Glycosyltransferase 2-like" evidence="1">
    <location>
        <begin position="5"/>
        <end position="120"/>
    </location>
</feature>
<dbReference type="PANTHER" id="PTHR43630:SF2">
    <property type="entry name" value="GLYCOSYLTRANSFERASE"/>
    <property type="match status" value="1"/>
</dbReference>
<name>A0A6C0EUA7_9ZZZZ</name>
<dbReference type="InterPro" id="IPR001173">
    <property type="entry name" value="Glyco_trans_2-like"/>
</dbReference>
<organism evidence="2">
    <name type="scientific">viral metagenome</name>
    <dbReference type="NCBI Taxonomy" id="1070528"/>
    <lineage>
        <taxon>unclassified sequences</taxon>
        <taxon>metagenomes</taxon>
        <taxon>organismal metagenomes</taxon>
    </lineage>
</organism>
<dbReference type="InterPro" id="IPR029044">
    <property type="entry name" value="Nucleotide-diphossugar_trans"/>
</dbReference>
<dbReference type="EMBL" id="MN738913">
    <property type="protein sequence ID" value="QHT30865.1"/>
    <property type="molecule type" value="Genomic_DNA"/>
</dbReference>
<dbReference type="SUPFAM" id="SSF53448">
    <property type="entry name" value="Nucleotide-diphospho-sugar transferases"/>
    <property type="match status" value="2"/>
</dbReference>